<evidence type="ECO:0000256" key="1">
    <source>
        <dbReference type="SAM" id="Phobius"/>
    </source>
</evidence>
<reference evidence="3" key="1">
    <citation type="journal article" date="2019" name="Int. J. Syst. Evol. Microbiol.">
        <title>The Global Catalogue of Microorganisms (GCM) 10K type strain sequencing project: providing services to taxonomists for standard genome sequencing and annotation.</title>
        <authorList>
            <consortium name="The Broad Institute Genomics Platform"/>
            <consortium name="The Broad Institute Genome Sequencing Center for Infectious Disease"/>
            <person name="Wu L."/>
            <person name="Ma J."/>
        </authorList>
    </citation>
    <scope>NUCLEOTIDE SEQUENCE [LARGE SCALE GENOMIC DNA]</scope>
    <source>
        <strain evidence="3">CCUG 58412</strain>
    </source>
</reference>
<proteinExistence type="predicted"/>
<keyword evidence="1" id="KW-1133">Transmembrane helix</keyword>
<feature type="transmembrane region" description="Helical" evidence="1">
    <location>
        <begin position="56"/>
        <end position="80"/>
    </location>
</feature>
<keyword evidence="1" id="KW-0812">Transmembrane</keyword>
<dbReference type="RefSeq" id="WP_379058568.1">
    <property type="nucleotide sequence ID" value="NZ_JBHTKB010000003.1"/>
</dbReference>
<comment type="caution">
    <text evidence="2">The sequence shown here is derived from an EMBL/GenBank/DDBJ whole genome shotgun (WGS) entry which is preliminary data.</text>
</comment>
<organism evidence="2 3">
    <name type="scientific">Methylophilus luteus</name>
    <dbReference type="NCBI Taxonomy" id="640108"/>
    <lineage>
        <taxon>Bacteria</taxon>
        <taxon>Pseudomonadati</taxon>
        <taxon>Pseudomonadota</taxon>
        <taxon>Betaproteobacteria</taxon>
        <taxon>Nitrosomonadales</taxon>
        <taxon>Methylophilaceae</taxon>
        <taxon>Methylophilus</taxon>
    </lineage>
</organism>
<accession>A0ABW3FBA9</accession>
<evidence type="ECO:0008006" key="4">
    <source>
        <dbReference type="Google" id="ProtNLM"/>
    </source>
</evidence>
<evidence type="ECO:0000313" key="3">
    <source>
        <dbReference type="Proteomes" id="UP001597128"/>
    </source>
</evidence>
<sequence>MRRRLYFVLPDIKSAHTLMDELLLQRIDEDHIHFHANQPQYLGNLPKVHAMERSDVVYSAMGGFLFGAISGLLGGILAYMVPWWFGEVSLTVIPYCMVLGAIACAAWAAAVASAAPSFRIKSYKSAIEQGNILMIVSVPLRRLNEIRLSLVSKHPEASYRGVWPAEHSLFP</sequence>
<dbReference type="EMBL" id="JBHTKB010000003">
    <property type="protein sequence ID" value="MFD0914580.1"/>
    <property type="molecule type" value="Genomic_DNA"/>
</dbReference>
<keyword evidence="3" id="KW-1185">Reference proteome</keyword>
<dbReference type="Proteomes" id="UP001597128">
    <property type="component" value="Unassembled WGS sequence"/>
</dbReference>
<evidence type="ECO:0000313" key="2">
    <source>
        <dbReference type="EMBL" id="MFD0914580.1"/>
    </source>
</evidence>
<keyword evidence="1" id="KW-0472">Membrane</keyword>
<name>A0ABW3FBA9_9PROT</name>
<feature type="transmembrane region" description="Helical" evidence="1">
    <location>
        <begin position="92"/>
        <end position="115"/>
    </location>
</feature>
<protein>
    <recommendedName>
        <fullName evidence="4">DUF1269 domain-containing protein</fullName>
    </recommendedName>
</protein>
<gene>
    <name evidence="2" type="ORF">ACFQ1Z_13540</name>
</gene>